<dbReference type="EMBL" id="CP029693">
    <property type="protein sequence ID" value="AWY43730.1"/>
    <property type="molecule type" value="Genomic_DNA"/>
</dbReference>
<protein>
    <submittedName>
        <fullName evidence="1">Uncharacterized protein</fullName>
    </submittedName>
</protein>
<organism evidence="1 2">
    <name type="scientific">Pseudomonas putida</name>
    <name type="common">Arthrobacter siderocapsulatus</name>
    <dbReference type="NCBI Taxonomy" id="303"/>
    <lineage>
        <taxon>Bacteria</taxon>
        <taxon>Pseudomonadati</taxon>
        <taxon>Pseudomonadota</taxon>
        <taxon>Gammaproteobacteria</taxon>
        <taxon>Pseudomonadales</taxon>
        <taxon>Pseudomonadaceae</taxon>
        <taxon>Pseudomonas</taxon>
    </lineage>
</organism>
<gene>
    <name evidence="1" type="ORF">DKY63_28935</name>
</gene>
<name>A0A2Z4RRN8_PSEPU</name>
<sequence length="124" mass="14183">MNAITLTINPTNDYRAAMQQAAVAYLYRQHGQHLSGDHLLLENCKRYLTQSLEVPEHLVQRIAELAVTEFESMTTKRVATLGIYPGSSAYRYLVWLLDTQTQKRYPVPARFLPARLLTSRDTSN</sequence>
<evidence type="ECO:0000313" key="1">
    <source>
        <dbReference type="EMBL" id="AWY43730.1"/>
    </source>
</evidence>
<dbReference type="AlphaFoldDB" id="A0A2Z4RRN8"/>
<dbReference type="Proteomes" id="UP000250299">
    <property type="component" value="Chromosome"/>
</dbReference>
<proteinExistence type="predicted"/>
<reference evidence="1 2" key="1">
    <citation type="submission" date="2018-05" db="EMBL/GenBank/DDBJ databases">
        <title>Whole genome sequence of Pseudomonas putida JBC17.</title>
        <authorList>
            <person name="Lee Y.H."/>
            <person name="David K."/>
        </authorList>
    </citation>
    <scope>NUCLEOTIDE SEQUENCE [LARGE SCALE GENOMIC DNA]</scope>
    <source>
        <strain evidence="1 2">JBC17</strain>
    </source>
</reference>
<accession>A0A2Z4RRN8</accession>
<dbReference type="OrthoDB" id="6973908at2"/>
<dbReference type="RefSeq" id="WP_110967256.1">
    <property type="nucleotide sequence ID" value="NZ_CP029693.1"/>
</dbReference>
<evidence type="ECO:0000313" key="2">
    <source>
        <dbReference type="Proteomes" id="UP000250299"/>
    </source>
</evidence>